<dbReference type="PANTHER" id="PTHR10746">
    <property type="entry name" value="50S RIBOSOMAL PROTEIN L4"/>
    <property type="match status" value="1"/>
</dbReference>
<evidence type="ECO:0000256" key="3">
    <source>
        <dbReference type="ARBA" id="ARBA00023274"/>
    </source>
</evidence>
<accession>A0A1F8B272</accession>
<proteinExistence type="inferred from homology"/>
<sequence>MLKIPVYTQLGSKKEDMTMPRDWEIKVNRKLLSQAVRVYQDRKHPGFSKVKTRGEVKSSTRKIYKQKGTGGARHGARSAPIFVGGGIAHGPKGVKRKLKLSKDIKQQALKSSLSLKATVGKLYVVEGISKLVKTKDAFNMFGKIALSQKIDKNPRFTMVLSEKNKDALRTLRNLRDVKTVFYRNLNAFDTFVGGNIIVDKDVLETQPKKIKNAVIKPASTKKDRKSSQKKIVAKTIKSRVAKKVTKKK</sequence>
<comment type="similarity">
    <text evidence="1">Belongs to the universal ribosomal protein uL4 family.</text>
</comment>
<dbReference type="Proteomes" id="UP000177501">
    <property type="component" value="Unassembled WGS sequence"/>
</dbReference>
<comment type="caution">
    <text evidence="6">The sequence shown here is derived from an EMBL/GenBank/DDBJ whole genome shotgun (WGS) entry which is preliminary data.</text>
</comment>
<dbReference type="Gene3D" id="3.40.1370.10">
    <property type="match status" value="1"/>
</dbReference>
<dbReference type="GO" id="GO:0006412">
    <property type="term" value="P:translation"/>
    <property type="evidence" value="ECO:0007669"/>
    <property type="project" value="InterPro"/>
</dbReference>
<dbReference type="Pfam" id="PF00573">
    <property type="entry name" value="Ribosomal_L4"/>
    <property type="match status" value="1"/>
</dbReference>
<dbReference type="InterPro" id="IPR013005">
    <property type="entry name" value="Ribosomal_uL4-like"/>
</dbReference>
<dbReference type="GO" id="GO:0003735">
    <property type="term" value="F:structural constituent of ribosome"/>
    <property type="evidence" value="ECO:0007669"/>
    <property type="project" value="InterPro"/>
</dbReference>
<gene>
    <name evidence="6" type="ORF">A2955_00735</name>
</gene>
<protein>
    <recommendedName>
        <fullName evidence="4">Large ribosomal subunit protein uL4</fullName>
    </recommendedName>
    <alternativeName>
        <fullName evidence="5">50S ribosomal protein L4</fullName>
    </alternativeName>
</protein>
<dbReference type="SUPFAM" id="SSF52166">
    <property type="entry name" value="Ribosomal protein L4"/>
    <property type="match status" value="1"/>
</dbReference>
<dbReference type="AlphaFoldDB" id="A0A1F8B272"/>
<dbReference type="NCBIfam" id="TIGR03953">
    <property type="entry name" value="rplD_bact"/>
    <property type="match status" value="1"/>
</dbReference>
<dbReference type="PANTHER" id="PTHR10746:SF6">
    <property type="entry name" value="LARGE RIBOSOMAL SUBUNIT PROTEIN UL4M"/>
    <property type="match status" value="1"/>
</dbReference>
<dbReference type="InterPro" id="IPR002136">
    <property type="entry name" value="Ribosomal_uL4"/>
</dbReference>
<dbReference type="GO" id="GO:0005840">
    <property type="term" value="C:ribosome"/>
    <property type="evidence" value="ECO:0007669"/>
    <property type="project" value="UniProtKB-KW"/>
</dbReference>
<dbReference type="EMBL" id="MGHA01000050">
    <property type="protein sequence ID" value="OGM58101.1"/>
    <property type="molecule type" value="Genomic_DNA"/>
</dbReference>
<evidence type="ECO:0000256" key="5">
    <source>
        <dbReference type="ARBA" id="ARBA00035462"/>
    </source>
</evidence>
<dbReference type="GO" id="GO:1990904">
    <property type="term" value="C:ribonucleoprotein complex"/>
    <property type="evidence" value="ECO:0007669"/>
    <property type="project" value="UniProtKB-KW"/>
</dbReference>
<keyword evidence="2 6" id="KW-0689">Ribosomal protein</keyword>
<name>A0A1F8B272_9BACT</name>
<dbReference type="STRING" id="1802514.A2955_00735"/>
<organism evidence="6 7">
    <name type="scientific">Candidatus Woesebacteria bacterium RIFCSPLOWO2_01_FULL_37_19</name>
    <dbReference type="NCBI Taxonomy" id="1802514"/>
    <lineage>
        <taxon>Bacteria</taxon>
        <taxon>Candidatus Woeseibacteriota</taxon>
    </lineage>
</organism>
<evidence type="ECO:0000256" key="2">
    <source>
        <dbReference type="ARBA" id="ARBA00022980"/>
    </source>
</evidence>
<evidence type="ECO:0000256" key="4">
    <source>
        <dbReference type="ARBA" id="ARBA00035244"/>
    </source>
</evidence>
<evidence type="ECO:0000313" key="6">
    <source>
        <dbReference type="EMBL" id="OGM58101.1"/>
    </source>
</evidence>
<evidence type="ECO:0000256" key="1">
    <source>
        <dbReference type="ARBA" id="ARBA00010528"/>
    </source>
</evidence>
<reference evidence="6 7" key="1">
    <citation type="journal article" date="2016" name="Nat. Commun.">
        <title>Thousands of microbial genomes shed light on interconnected biogeochemical processes in an aquifer system.</title>
        <authorList>
            <person name="Anantharaman K."/>
            <person name="Brown C.T."/>
            <person name="Hug L.A."/>
            <person name="Sharon I."/>
            <person name="Castelle C.J."/>
            <person name="Probst A.J."/>
            <person name="Thomas B.C."/>
            <person name="Singh A."/>
            <person name="Wilkins M.J."/>
            <person name="Karaoz U."/>
            <person name="Brodie E.L."/>
            <person name="Williams K.H."/>
            <person name="Hubbard S.S."/>
            <person name="Banfield J.F."/>
        </authorList>
    </citation>
    <scope>NUCLEOTIDE SEQUENCE [LARGE SCALE GENOMIC DNA]</scope>
</reference>
<evidence type="ECO:0000313" key="7">
    <source>
        <dbReference type="Proteomes" id="UP000177501"/>
    </source>
</evidence>
<keyword evidence="3" id="KW-0687">Ribonucleoprotein</keyword>
<dbReference type="InterPro" id="IPR023574">
    <property type="entry name" value="Ribosomal_uL4_dom_sf"/>
</dbReference>